<keyword evidence="2" id="KW-0456">Lyase</keyword>
<protein>
    <submittedName>
        <fullName evidence="3">Sirohydrochlorin chelatase</fullName>
    </submittedName>
</protein>
<dbReference type="CDD" id="cd03414">
    <property type="entry name" value="CbiX_SirB_C"/>
    <property type="match status" value="1"/>
</dbReference>
<dbReference type="AlphaFoldDB" id="A0AAU7CFG4"/>
<dbReference type="GO" id="GO:0046872">
    <property type="term" value="F:metal ion binding"/>
    <property type="evidence" value="ECO:0007669"/>
    <property type="project" value="UniProtKB-KW"/>
</dbReference>
<dbReference type="CDD" id="cd03416">
    <property type="entry name" value="CbiX_SirB_N"/>
    <property type="match status" value="1"/>
</dbReference>
<dbReference type="SUPFAM" id="SSF53800">
    <property type="entry name" value="Chelatase"/>
    <property type="match status" value="1"/>
</dbReference>
<dbReference type="GO" id="GO:0016829">
    <property type="term" value="F:lyase activity"/>
    <property type="evidence" value="ECO:0007669"/>
    <property type="project" value="UniProtKB-KW"/>
</dbReference>
<accession>A0AAU7CFG4</accession>
<name>A0AAU7CFG4_9BACT</name>
<keyword evidence="1" id="KW-0479">Metal-binding</keyword>
<dbReference type="Pfam" id="PF01903">
    <property type="entry name" value="CbiX"/>
    <property type="match status" value="2"/>
</dbReference>
<dbReference type="InterPro" id="IPR050963">
    <property type="entry name" value="Sirohydro_Cobaltochel/CbiX"/>
</dbReference>
<gene>
    <name evidence="3" type="ORF">V5E97_36380</name>
</gene>
<sequence>MSEALLIAAHGSRDEAGVEEFWEFADAWRRLRPDRIQAAGFLEFAQPTIGAAIDQLIDRGATRIVVVPAMLMAAGHVKNDVPSEVQESRGRHPNVTFQMARALDIHPALLELCHVRYRETIAPLREVPAERTLLLLVGRGTSDPDANANIARVSRFLWESYGVGWASVAFSGVTTPNVDQALTVCRRLGFDRIVVQPYFLFDGILLKRIRDTAERHAALDPSVEIVTVPHLRLHPLLLQAFEDRAHEAIHGAPHMNCDLCKYRVRLLGRESEIGLPQVGHHHHVRASSDLTDDFDHGHDHRLRRRRRPALMPAADTAFHPWDERLLQRLHLITESR</sequence>
<proteinExistence type="predicted"/>
<dbReference type="Gene3D" id="3.40.50.1400">
    <property type="match status" value="2"/>
</dbReference>
<dbReference type="PANTHER" id="PTHR33542">
    <property type="entry name" value="SIROHYDROCHLORIN FERROCHELATASE, CHLOROPLASTIC"/>
    <property type="match status" value="1"/>
</dbReference>
<reference evidence="3" key="1">
    <citation type="submission" date="2024-05" db="EMBL/GenBank/DDBJ databases">
        <title>Planctomycetes of the genus Singulisphaera possess chitinolytic capabilities.</title>
        <authorList>
            <person name="Ivanova A."/>
        </authorList>
    </citation>
    <scope>NUCLEOTIDE SEQUENCE</scope>
    <source>
        <strain evidence="3">Ch08T</strain>
    </source>
</reference>
<dbReference type="InterPro" id="IPR002762">
    <property type="entry name" value="CbiX-like"/>
</dbReference>
<evidence type="ECO:0000256" key="2">
    <source>
        <dbReference type="ARBA" id="ARBA00023239"/>
    </source>
</evidence>
<dbReference type="EMBL" id="CP155447">
    <property type="protein sequence ID" value="XBH03744.1"/>
    <property type="molecule type" value="Genomic_DNA"/>
</dbReference>
<dbReference type="PANTHER" id="PTHR33542:SF3">
    <property type="entry name" value="SIROHYDROCHLORIN FERROCHELATASE, CHLOROPLASTIC"/>
    <property type="match status" value="1"/>
</dbReference>
<evidence type="ECO:0000256" key="1">
    <source>
        <dbReference type="ARBA" id="ARBA00022723"/>
    </source>
</evidence>
<evidence type="ECO:0000313" key="3">
    <source>
        <dbReference type="EMBL" id="XBH03744.1"/>
    </source>
</evidence>
<dbReference type="RefSeq" id="WP_406696484.1">
    <property type="nucleotide sequence ID" value="NZ_CP155447.1"/>
</dbReference>
<organism evidence="3">
    <name type="scientific">Singulisphaera sp. Ch08</name>
    <dbReference type="NCBI Taxonomy" id="3120278"/>
    <lineage>
        <taxon>Bacteria</taxon>
        <taxon>Pseudomonadati</taxon>
        <taxon>Planctomycetota</taxon>
        <taxon>Planctomycetia</taxon>
        <taxon>Isosphaerales</taxon>
        <taxon>Isosphaeraceae</taxon>
        <taxon>Singulisphaera</taxon>
    </lineage>
</organism>